<accession>A0A392RM16</accession>
<organism evidence="2 3">
    <name type="scientific">Trifolium medium</name>
    <dbReference type="NCBI Taxonomy" id="97028"/>
    <lineage>
        <taxon>Eukaryota</taxon>
        <taxon>Viridiplantae</taxon>
        <taxon>Streptophyta</taxon>
        <taxon>Embryophyta</taxon>
        <taxon>Tracheophyta</taxon>
        <taxon>Spermatophyta</taxon>
        <taxon>Magnoliopsida</taxon>
        <taxon>eudicotyledons</taxon>
        <taxon>Gunneridae</taxon>
        <taxon>Pentapetalae</taxon>
        <taxon>rosids</taxon>
        <taxon>fabids</taxon>
        <taxon>Fabales</taxon>
        <taxon>Fabaceae</taxon>
        <taxon>Papilionoideae</taxon>
        <taxon>50 kb inversion clade</taxon>
        <taxon>NPAAA clade</taxon>
        <taxon>Hologalegina</taxon>
        <taxon>IRL clade</taxon>
        <taxon>Trifolieae</taxon>
        <taxon>Trifolium</taxon>
    </lineage>
</organism>
<reference evidence="2 3" key="1">
    <citation type="journal article" date="2018" name="Front. Plant Sci.">
        <title>Red Clover (Trifolium pratense) and Zigzag Clover (T. medium) - A Picture of Genomic Similarities and Differences.</title>
        <authorList>
            <person name="Dluhosova J."/>
            <person name="Istvanek J."/>
            <person name="Nedelnik J."/>
            <person name="Repkova J."/>
        </authorList>
    </citation>
    <scope>NUCLEOTIDE SEQUENCE [LARGE SCALE GENOMIC DNA]</scope>
    <source>
        <strain evidence="3">cv. 10/8</strain>
        <tissue evidence="2">Leaf</tissue>
    </source>
</reference>
<dbReference type="AlphaFoldDB" id="A0A392RM16"/>
<evidence type="ECO:0000256" key="1">
    <source>
        <dbReference type="SAM" id="MobiDB-lite"/>
    </source>
</evidence>
<name>A0A392RM16_9FABA</name>
<feature type="region of interest" description="Disordered" evidence="1">
    <location>
        <begin position="1"/>
        <end position="23"/>
    </location>
</feature>
<feature type="non-terminal residue" evidence="2">
    <location>
        <position position="1"/>
    </location>
</feature>
<sequence>GERFGCEGKGRSGEAEKKEKRKDGERVAEGGWLLVVDGGKVREKGEKASLVRENVS</sequence>
<keyword evidence="3" id="KW-1185">Reference proteome</keyword>
<dbReference type="Proteomes" id="UP000265520">
    <property type="component" value="Unassembled WGS sequence"/>
</dbReference>
<protein>
    <submittedName>
        <fullName evidence="2">Uncharacterized protein</fullName>
    </submittedName>
</protein>
<evidence type="ECO:0000313" key="3">
    <source>
        <dbReference type="Proteomes" id="UP000265520"/>
    </source>
</evidence>
<comment type="caution">
    <text evidence="2">The sequence shown here is derived from an EMBL/GenBank/DDBJ whole genome shotgun (WGS) entry which is preliminary data.</text>
</comment>
<evidence type="ECO:0000313" key="2">
    <source>
        <dbReference type="EMBL" id="MCI37349.1"/>
    </source>
</evidence>
<proteinExistence type="predicted"/>
<dbReference type="EMBL" id="LXQA010243588">
    <property type="protein sequence ID" value="MCI37349.1"/>
    <property type="molecule type" value="Genomic_DNA"/>
</dbReference>